<organism evidence="2 3">
    <name type="scientific">Litoreibacter arenae DSM 19593</name>
    <dbReference type="NCBI Taxonomy" id="1123360"/>
    <lineage>
        <taxon>Bacteria</taxon>
        <taxon>Pseudomonadati</taxon>
        <taxon>Pseudomonadota</taxon>
        <taxon>Alphaproteobacteria</taxon>
        <taxon>Rhodobacterales</taxon>
        <taxon>Roseobacteraceae</taxon>
        <taxon>Litoreibacter</taxon>
    </lineage>
</organism>
<dbReference type="EMBL" id="AONI01000005">
    <property type="protein sequence ID" value="EPX81649.1"/>
    <property type="molecule type" value="Genomic_DNA"/>
</dbReference>
<dbReference type="Proteomes" id="UP000015351">
    <property type="component" value="Unassembled WGS sequence"/>
</dbReference>
<comment type="caution">
    <text evidence="2">The sequence shown here is derived from an EMBL/GenBank/DDBJ whole genome shotgun (WGS) entry which is preliminary data.</text>
</comment>
<evidence type="ECO:0000256" key="1">
    <source>
        <dbReference type="SAM" id="MobiDB-lite"/>
    </source>
</evidence>
<proteinExistence type="predicted"/>
<reference evidence="3" key="1">
    <citation type="journal article" date="2013" name="Stand. Genomic Sci.">
        <title>Genome sequence of the Litoreibacter arenae type strain (DSM 19593(T)), a member of the Roseobacter clade isolated from sea sand.</title>
        <authorList>
            <person name="Riedel T."/>
            <person name="Fiebig A."/>
            <person name="Petersen J."/>
            <person name="Gronow S."/>
            <person name="Kyrpides N.C."/>
            <person name="Goker M."/>
            <person name="Klenk H.P."/>
        </authorList>
    </citation>
    <scope>NUCLEOTIDE SEQUENCE [LARGE SCALE GENOMIC DNA]</scope>
    <source>
        <strain evidence="3">DSM 19593</strain>
    </source>
</reference>
<sequence>MDHKNLQPLKGASAREKTAFTMKTIKELLAEETESAKNAEAKPVGDTSPAQAAEEPAPRAAPVENTAPVEAVAPQEEASPSDVEPNEQAIEAPRSFLGRLIGR</sequence>
<feature type="compositionally biased region" description="Low complexity" evidence="1">
    <location>
        <begin position="49"/>
        <end position="81"/>
    </location>
</feature>
<evidence type="ECO:0000313" key="3">
    <source>
        <dbReference type="Proteomes" id="UP000015351"/>
    </source>
</evidence>
<gene>
    <name evidence="2" type="ORF">thalar_00205</name>
</gene>
<feature type="region of interest" description="Disordered" evidence="1">
    <location>
        <begin position="31"/>
        <end position="103"/>
    </location>
</feature>
<name>S9S619_9RHOB</name>
<dbReference type="OrthoDB" id="7877397at2"/>
<dbReference type="AlphaFoldDB" id="S9S619"/>
<accession>S9S619</accession>
<feature type="compositionally biased region" description="Basic and acidic residues" evidence="1">
    <location>
        <begin position="31"/>
        <end position="40"/>
    </location>
</feature>
<evidence type="ECO:0000313" key="2">
    <source>
        <dbReference type="EMBL" id="EPX81649.1"/>
    </source>
</evidence>
<dbReference type="HOGENOM" id="CLU_2260322_0_0_5"/>
<protein>
    <submittedName>
        <fullName evidence="2">Uncharacterized protein</fullName>
    </submittedName>
</protein>
<keyword evidence="3" id="KW-1185">Reference proteome</keyword>
<dbReference type="RefSeq" id="WP_021101148.1">
    <property type="nucleotide sequence ID" value="NZ_KE557310.1"/>
</dbReference>